<dbReference type="EMBL" id="HM125545">
    <property type="protein sequence ID" value="AEC32887.1"/>
    <property type="molecule type" value="Genomic_RNA"/>
</dbReference>
<accession>F4YTT2</accession>
<proteinExistence type="predicted"/>
<organismHost>
    <name type="scientific">Oryza nivara</name>
    <name type="common">Indian wild rice</name>
    <name type="synonym">Oryza sativa f. spontanea</name>
    <dbReference type="NCBI Taxonomy" id="4536"/>
</organismHost>
<organism evidence="1">
    <name type="scientific">Rice ragged stunt virus</name>
    <name type="common">RRSV</name>
    <dbReference type="NCBI Taxonomy" id="42475"/>
    <lineage>
        <taxon>Viruses</taxon>
        <taxon>Riboviria</taxon>
        <taxon>Orthornavirae</taxon>
        <taxon>Duplornaviricota</taxon>
        <taxon>Resentoviricetes</taxon>
        <taxon>Reovirales</taxon>
        <taxon>Spinareoviridae</taxon>
        <taxon>Oryzavirus</taxon>
        <taxon>Oryzavirus oryzae</taxon>
    </lineage>
</organism>
<organismHost>
    <name type="scientific">Oryza latifolia</name>
    <dbReference type="NCBI Taxonomy" id="4534"/>
</organismHost>
<protein>
    <submittedName>
        <fullName evidence="1">Non-structural protein</fullName>
    </submittedName>
</protein>
<name>F4YTT2_RRSV</name>
<reference evidence="1" key="1">
    <citation type="submission" date="2010-04" db="EMBL/GenBank/DDBJ databases">
        <title>Phylogenetic evidence for origin and evolution of rice rigged stunt virus.</title>
        <authorList>
            <person name="Chen Q."/>
            <person name="Wu M.A."/>
            <person name="Wu Z.J."/>
            <person name="Xie L.H."/>
        </authorList>
    </citation>
    <scope>NUCLEOTIDE SEQUENCE</scope>
    <source>
        <strain evidence="1">CT</strain>
    </source>
</reference>
<evidence type="ECO:0000313" key="1">
    <source>
        <dbReference type="EMBL" id="AEC32887.1"/>
    </source>
</evidence>
<organismHost>
    <name type="scientific">Oryza rufipogon</name>
    <name type="common">Brownbeard rice</name>
    <name type="synonym">Asian wild rice</name>
    <dbReference type="NCBI Taxonomy" id="4529"/>
</organismHost>
<sequence length="608" mass="68015">MDELTLSIGGSPGKLAGTQLLYKQKIDKEIRLSPTDLLFSSNTVDHKLRNKRTTIALLSREVQARLGKWMISFADQKGTAADFGLQLAKWVQASTQLHYYVHPADMSALRAADQSLIRQLPRVTVEVCKTKKVSQTDPIEHKYQSRPGMIEGGVTITPRQAVTLEEIYPLASRPEKGVIMFMLSQAHLERLIHPVIKQVSNYFTCVKVGTSGFSLNYNHPYIRAMFLEPITACDVVELPLQALHARFSAGKGHLYLCGDGHAPRTLTCAQMFDIPHVHDFTMPSVTVVSFYAPEQHIAIARYASWYEKDTICRLLQSTLPDVEKLVWLCAMSYPIFPSLRPTLTGSIFSRCKVVVSVSAERSRLLSDGLPKWAEWVDNVLSDRIAKPACLILIGPKASSKSFVTRQLVAKLNASSLSVEGDNFGRVDSDAFGKWVTMMVSNSTLPTSWAQFDLMQNDKEIASYVDIRFNDICVKHGFCELDDLRTKNAGVLQGEFARSFIEIIKDPSCGLRAFFSWLFGLYGLPRGLMLESHTNVEIAEYPPTTCILQLLPNYDVMSVLLERDARKGISKLAEMQMEEYYNGLRIGTYRSVLACELLRVAEVGPPVEG</sequence>